<dbReference type="GO" id="GO:0005634">
    <property type="term" value="C:nucleus"/>
    <property type="evidence" value="ECO:0007669"/>
    <property type="project" value="UniProtKB-SubCell"/>
</dbReference>
<dbReference type="Proteomes" id="UP000054279">
    <property type="component" value="Unassembled WGS sequence"/>
</dbReference>
<dbReference type="PROSITE" id="PS00028">
    <property type="entry name" value="ZINC_FINGER_C2H2_1"/>
    <property type="match status" value="1"/>
</dbReference>
<dbReference type="Pfam" id="PF00096">
    <property type="entry name" value="zf-C2H2"/>
    <property type="match status" value="1"/>
</dbReference>
<evidence type="ECO:0000256" key="3">
    <source>
        <dbReference type="ARBA" id="ARBA00022737"/>
    </source>
</evidence>
<evidence type="ECO:0000256" key="7">
    <source>
        <dbReference type="PROSITE-ProRule" id="PRU00042"/>
    </source>
</evidence>
<dbReference type="GO" id="GO:0008270">
    <property type="term" value="F:zinc ion binding"/>
    <property type="evidence" value="ECO:0007669"/>
    <property type="project" value="UniProtKB-KW"/>
</dbReference>
<dbReference type="PANTHER" id="PTHR40626:SF11">
    <property type="entry name" value="ZINC FINGER PROTEIN YPR022C"/>
    <property type="match status" value="1"/>
</dbReference>
<comment type="subcellular location">
    <subcellularLocation>
        <location evidence="1">Nucleus</location>
    </subcellularLocation>
</comment>
<feature type="domain" description="C2H2-type" evidence="8">
    <location>
        <begin position="7"/>
        <end position="34"/>
    </location>
</feature>
<dbReference type="SMART" id="SM00355">
    <property type="entry name" value="ZnF_C2H2"/>
    <property type="match status" value="2"/>
</dbReference>
<dbReference type="Pfam" id="PF04082">
    <property type="entry name" value="Fungal_trans"/>
    <property type="match status" value="1"/>
</dbReference>
<evidence type="ECO:0000256" key="4">
    <source>
        <dbReference type="ARBA" id="ARBA00022771"/>
    </source>
</evidence>
<dbReference type="GO" id="GO:0000981">
    <property type="term" value="F:DNA-binding transcription factor activity, RNA polymerase II-specific"/>
    <property type="evidence" value="ECO:0007669"/>
    <property type="project" value="InterPro"/>
</dbReference>
<dbReference type="PROSITE" id="PS50157">
    <property type="entry name" value="ZINC_FINGER_C2H2_2"/>
    <property type="match status" value="1"/>
</dbReference>
<reference evidence="9 10" key="1">
    <citation type="submission" date="2014-06" db="EMBL/GenBank/DDBJ databases">
        <title>Evolutionary Origins and Diversification of the Mycorrhizal Mutualists.</title>
        <authorList>
            <consortium name="DOE Joint Genome Institute"/>
            <consortium name="Mycorrhizal Genomics Consortium"/>
            <person name="Kohler A."/>
            <person name="Kuo A."/>
            <person name="Nagy L.G."/>
            <person name="Floudas D."/>
            <person name="Copeland A."/>
            <person name="Barry K.W."/>
            <person name="Cichocki N."/>
            <person name="Veneault-Fourrey C."/>
            <person name="LaButti K."/>
            <person name="Lindquist E.A."/>
            <person name="Lipzen A."/>
            <person name="Lundell T."/>
            <person name="Morin E."/>
            <person name="Murat C."/>
            <person name="Riley R."/>
            <person name="Ohm R."/>
            <person name="Sun H."/>
            <person name="Tunlid A."/>
            <person name="Henrissat B."/>
            <person name="Grigoriev I.V."/>
            <person name="Hibbett D.S."/>
            <person name="Martin F."/>
        </authorList>
    </citation>
    <scope>NUCLEOTIDE SEQUENCE [LARGE SCALE GENOMIC DNA]</scope>
    <source>
        <strain evidence="9 10">SS14</strain>
    </source>
</reference>
<dbReference type="GO" id="GO:0000978">
    <property type="term" value="F:RNA polymerase II cis-regulatory region sequence-specific DNA binding"/>
    <property type="evidence" value="ECO:0007669"/>
    <property type="project" value="InterPro"/>
</dbReference>
<evidence type="ECO:0000256" key="1">
    <source>
        <dbReference type="ARBA" id="ARBA00004123"/>
    </source>
</evidence>
<dbReference type="HOGENOM" id="CLU_038082_0_0_1"/>
<dbReference type="InterPro" id="IPR013087">
    <property type="entry name" value="Znf_C2H2_type"/>
</dbReference>
<dbReference type="Gene3D" id="3.30.160.60">
    <property type="entry name" value="Classic Zinc Finger"/>
    <property type="match status" value="1"/>
</dbReference>
<dbReference type="AlphaFoldDB" id="A0A0C9TNQ1"/>
<dbReference type="EMBL" id="KN837238">
    <property type="protein sequence ID" value="KIJ31663.1"/>
    <property type="molecule type" value="Genomic_DNA"/>
</dbReference>
<evidence type="ECO:0000259" key="8">
    <source>
        <dbReference type="PROSITE" id="PS50157"/>
    </source>
</evidence>
<dbReference type="InterPro" id="IPR036236">
    <property type="entry name" value="Znf_C2H2_sf"/>
</dbReference>
<keyword evidence="6" id="KW-0539">Nucleus</keyword>
<evidence type="ECO:0000313" key="9">
    <source>
        <dbReference type="EMBL" id="KIJ31663.1"/>
    </source>
</evidence>
<evidence type="ECO:0000256" key="2">
    <source>
        <dbReference type="ARBA" id="ARBA00022723"/>
    </source>
</evidence>
<protein>
    <recommendedName>
        <fullName evidence="8">C2H2-type domain-containing protein</fullName>
    </recommendedName>
</protein>
<evidence type="ECO:0000313" key="10">
    <source>
        <dbReference type="Proteomes" id="UP000054279"/>
    </source>
</evidence>
<dbReference type="PANTHER" id="PTHR40626">
    <property type="entry name" value="MIP31509P"/>
    <property type="match status" value="1"/>
</dbReference>
<keyword evidence="3" id="KW-0677">Repeat</keyword>
<keyword evidence="4 7" id="KW-0863">Zinc-finger</keyword>
<keyword evidence="10" id="KW-1185">Reference proteome</keyword>
<keyword evidence="2" id="KW-0479">Metal-binding</keyword>
<name>A0A0C9TNQ1_SPHS4</name>
<dbReference type="GO" id="GO:0000785">
    <property type="term" value="C:chromatin"/>
    <property type="evidence" value="ECO:0007669"/>
    <property type="project" value="TreeGrafter"/>
</dbReference>
<dbReference type="OrthoDB" id="654211at2759"/>
<dbReference type="InterPro" id="IPR051059">
    <property type="entry name" value="VerF-like"/>
</dbReference>
<dbReference type="GO" id="GO:0006351">
    <property type="term" value="P:DNA-templated transcription"/>
    <property type="evidence" value="ECO:0007669"/>
    <property type="project" value="InterPro"/>
</dbReference>
<keyword evidence="5" id="KW-0862">Zinc</keyword>
<evidence type="ECO:0000256" key="6">
    <source>
        <dbReference type="ARBA" id="ARBA00023242"/>
    </source>
</evidence>
<dbReference type="SUPFAM" id="SSF57667">
    <property type="entry name" value="beta-beta-alpha zinc fingers"/>
    <property type="match status" value="1"/>
</dbReference>
<accession>A0A0C9TNQ1</accession>
<proteinExistence type="predicted"/>
<dbReference type="InterPro" id="IPR007219">
    <property type="entry name" value="XnlR_reg_dom"/>
</dbReference>
<evidence type="ECO:0000256" key="5">
    <source>
        <dbReference type="ARBA" id="ARBA00022833"/>
    </source>
</evidence>
<organism evidence="9 10">
    <name type="scientific">Sphaerobolus stellatus (strain SS14)</name>
    <dbReference type="NCBI Taxonomy" id="990650"/>
    <lineage>
        <taxon>Eukaryota</taxon>
        <taxon>Fungi</taxon>
        <taxon>Dikarya</taxon>
        <taxon>Basidiomycota</taxon>
        <taxon>Agaricomycotina</taxon>
        <taxon>Agaricomycetes</taxon>
        <taxon>Phallomycetidae</taxon>
        <taxon>Geastrales</taxon>
        <taxon>Sphaerobolaceae</taxon>
        <taxon>Sphaerobolus</taxon>
    </lineage>
</organism>
<gene>
    <name evidence="9" type="ORF">M422DRAFT_783702</name>
</gene>
<sequence>MSTDKAFACPNCTKTFRHKGHLARHRQSHLSEKTFICSKCGTKKFNREDHYIRHENSCRTEGVITKLSEPLQPEPGEQTPVPQTVSSDIQFFWTDFLSRSICEGTSTGLSSEMLIAANSHTNYQIPNNSSSINSFHPNEDVTSQTYFSSWLPLEIYWPPQMPTQDIAPLEQLSLETKGYLSLYFQYYSANSPFFHAPTWDRATCHPLLLRALSLSAANYVRGPGLALEEAQKYALRELQGDLRHKTMITYMELPQDDHVLHYQLLTAMSIAQATGLFHPNVVERQVSTGYHPLLITMIRRSPLLELMRSYQPPDSAAQLNEESWRRWVLYESIKRRILIIYAHDIFMPALFGIQPSMTKEESTSAQLILPCDDRLWYASSADEWASLQALYDKERLRGKTLRETLRQFWDFKSKPPQLNDHSSYIMIIIMLRSLFFITEGHHNWQFNAFNLKKALARWYEERCNPHPPEFIASQHNYTFTALPLYYLALFLSSDLSKVYDQSADKFDKLAAWMSGRGQRPMIGNRLLLEDPNMTPS</sequence>